<comment type="similarity">
    <text evidence="9">Belongs to the peptidase C1 family.</text>
</comment>
<dbReference type="Gene3D" id="3.90.70.10">
    <property type="entry name" value="Cysteine proteinases"/>
    <property type="match status" value="1"/>
</dbReference>
<evidence type="ECO:0000256" key="5">
    <source>
        <dbReference type="ARBA" id="ARBA00022490"/>
    </source>
</evidence>
<dbReference type="EC" id="3.4.22.40" evidence="3 9"/>
<dbReference type="InterPro" id="IPR038765">
    <property type="entry name" value="Papain-like_cys_pep_sf"/>
</dbReference>
<dbReference type="SUPFAM" id="SSF54001">
    <property type="entry name" value="Cysteine proteinases"/>
    <property type="match status" value="1"/>
</dbReference>
<evidence type="ECO:0000256" key="3">
    <source>
        <dbReference type="ARBA" id="ARBA00012465"/>
    </source>
</evidence>
<dbReference type="EMBL" id="CAIIXF020000012">
    <property type="protein sequence ID" value="CAH1800413.1"/>
    <property type="molecule type" value="Genomic_DNA"/>
</dbReference>
<dbReference type="InterPro" id="IPR000169">
    <property type="entry name" value="Pept_cys_AS"/>
</dbReference>
<comment type="catalytic activity">
    <reaction evidence="1 9">
        <text>Inactivates bleomycin B2 (a cytotoxic glycometallopeptide) by hydrolysis of a carboxyamide bond of beta-aminoalanine, but also shows general aminopeptidase activity. The specificity varies somewhat with source, but amino acid arylamides of Met, Leu and Ala are preferred.</text>
        <dbReference type="EC" id="3.4.22.40"/>
    </reaction>
</comment>
<dbReference type="GO" id="GO:0006508">
    <property type="term" value="P:proteolysis"/>
    <property type="evidence" value="ECO:0007669"/>
    <property type="project" value="UniProtKB-KW"/>
</dbReference>
<dbReference type="Proteomes" id="UP000749559">
    <property type="component" value="Unassembled WGS sequence"/>
</dbReference>
<evidence type="ECO:0000313" key="11">
    <source>
        <dbReference type="Proteomes" id="UP000749559"/>
    </source>
</evidence>
<dbReference type="PROSITE" id="PS00639">
    <property type="entry name" value="THIOL_PROTEASE_HIS"/>
    <property type="match status" value="1"/>
</dbReference>
<dbReference type="InterPro" id="IPR004134">
    <property type="entry name" value="Peptidase_C1B"/>
</dbReference>
<dbReference type="GO" id="GO:0043418">
    <property type="term" value="P:homocysteine catabolic process"/>
    <property type="evidence" value="ECO:0007669"/>
    <property type="project" value="TreeGrafter"/>
</dbReference>
<sequence>MIRQFAYKMAGIPTETIAAFKAKFDADPKNHLAQNVCSRQDMLDVVLKRDVINGPHHVYTHKIKTEGKPVTNQKSSGRCWIFACMNAIRIAFCKEKNIEDFEFSQGHLFFWDKIERSNYILSALTEILKKGEKVDGRLISHLLHNPSEDGGQWDMLVNLVEKYGLMPKKCWPDVYSCEKSMRLGRLINNKIREFCYKLKKAVDEGSTDDQLTTLRETMMEEMYRIISISVGSPPETIIWEYYDKDKKYQKVGPITPLAFYQEHIKQNVFNMEDKIVLTNDPRPQNPFNKLYTVEYLNNMMGARPVLYVNQPVDVLKKCAAESIKNDEAVWFGTDVGKCFNGKLGFNDTEMYDYDLVFGTTVLGLNKSDRLIYGESLMTHAMLLTGVSINEDETTSKWRVENSWGEDHGEKGYIQMTDKFFSEFVYEVVVDKKYVPDDVQAIMKTTPVVLPAWDPMGALAHTAKL</sequence>
<dbReference type="GO" id="GO:0004197">
    <property type="term" value="F:cysteine-type endopeptidase activity"/>
    <property type="evidence" value="ECO:0007669"/>
    <property type="project" value="UniProtKB-EC"/>
</dbReference>
<dbReference type="GO" id="GO:0009636">
    <property type="term" value="P:response to toxic substance"/>
    <property type="evidence" value="ECO:0007669"/>
    <property type="project" value="TreeGrafter"/>
</dbReference>
<keyword evidence="6 9" id="KW-0645">Protease</keyword>
<accession>A0A8J1YBH7</accession>
<gene>
    <name evidence="10" type="ORF">OFUS_LOCUS24300</name>
</gene>
<dbReference type="FunFam" id="3.90.70.10:FF:000021">
    <property type="entry name" value="Bleomycin hydrolase"/>
    <property type="match status" value="1"/>
</dbReference>
<dbReference type="PANTHER" id="PTHR10363:SF2">
    <property type="entry name" value="BLEOMYCIN HYDROLASE"/>
    <property type="match status" value="1"/>
</dbReference>
<dbReference type="PIRSF" id="PIRSF005700">
    <property type="entry name" value="PepC"/>
    <property type="match status" value="1"/>
</dbReference>
<dbReference type="PANTHER" id="PTHR10363">
    <property type="entry name" value="BLEOMYCIN HYDROLASE"/>
    <property type="match status" value="1"/>
</dbReference>
<dbReference type="OrthoDB" id="2666448at2759"/>
<keyword evidence="11" id="KW-1185">Reference proteome</keyword>
<proteinExistence type="inferred from homology"/>
<dbReference type="Pfam" id="PF03051">
    <property type="entry name" value="Peptidase_C1_2"/>
    <property type="match status" value="1"/>
</dbReference>
<dbReference type="InterPro" id="IPR025660">
    <property type="entry name" value="Pept_his_AS"/>
</dbReference>
<evidence type="ECO:0000256" key="6">
    <source>
        <dbReference type="ARBA" id="ARBA00022670"/>
    </source>
</evidence>
<evidence type="ECO:0000256" key="2">
    <source>
        <dbReference type="ARBA" id="ARBA00004496"/>
    </source>
</evidence>
<name>A0A8J1YBH7_OWEFU</name>
<evidence type="ECO:0000256" key="1">
    <source>
        <dbReference type="ARBA" id="ARBA00000423"/>
    </source>
</evidence>
<comment type="caution">
    <text evidence="10">The sequence shown here is derived from an EMBL/GenBank/DDBJ whole genome shotgun (WGS) entry which is preliminary data.</text>
</comment>
<dbReference type="PROSITE" id="PS00139">
    <property type="entry name" value="THIOL_PROTEASE_CYS"/>
    <property type="match status" value="1"/>
</dbReference>
<keyword evidence="8 9" id="KW-0788">Thiol protease</keyword>
<keyword evidence="5 9" id="KW-0963">Cytoplasm</keyword>
<reference evidence="10" key="1">
    <citation type="submission" date="2022-03" db="EMBL/GenBank/DDBJ databases">
        <authorList>
            <person name="Martin C."/>
        </authorList>
    </citation>
    <scope>NUCLEOTIDE SEQUENCE</scope>
</reference>
<dbReference type="AlphaFoldDB" id="A0A8J1YBH7"/>
<keyword evidence="7 9" id="KW-0378">Hydrolase</keyword>
<comment type="subcellular location">
    <subcellularLocation>
        <location evidence="2 9">Cytoplasm</location>
    </subcellularLocation>
</comment>
<dbReference type="GO" id="GO:0005737">
    <property type="term" value="C:cytoplasm"/>
    <property type="evidence" value="ECO:0007669"/>
    <property type="project" value="UniProtKB-SubCell"/>
</dbReference>
<dbReference type="GO" id="GO:0070005">
    <property type="term" value="F:cysteine-type aminopeptidase activity"/>
    <property type="evidence" value="ECO:0007669"/>
    <property type="project" value="InterPro"/>
</dbReference>
<evidence type="ECO:0000256" key="7">
    <source>
        <dbReference type="ARBA" id="ARBA00022801"/>
    </source>
</evidence>
<evidence type="ECO:0000256" key="9">
    <source>
        <dbReference type="PIRNR" id="PIRNR005700"/>
    </source>
</evidence>
<organism evidence="10 11">
    <name type="scientific">Owenia fusiformis</name>
    <name type="common">Polychaete worm</name>
    <dbReference type="NCBI Taxonomy" id="6347"/>
    <lineage>
        <taxon>Eukaryota</taxon>
        <taxon>Metazoa</taxon>
        <taxon>Spiralia</taxon>
        <taxon>Lophotrochozoa</taxon>
        <taxon>Annelida</taxon>
        <taxon>Polychaeta</taxon>
        <taxon>Sedentaria</taxon>
        <taxon>Canalipalpata</taxon>
        <taxon>Sabellida</taxon>
        <taxon>Oweniida</taxon>
        <taxon>Oweniidae</taxon>
        <taxon>Owenia</taxon>
    </lineage>
</organism>
<evidence type="ECO:0000256" key="8">
    <source>
        <dbReference type="ARBA" id="ARBA00022807"/>
    </source>
</evidence>
<evidence type="ECO:0000313" key="10">
    <source>
        <dbReference type="EMBL" id="CAH1800413.1"/>
    </source>
</evidence>
<dbReference type="CDD" id="cd00585">
    <property type="entry name" value="Peptidase_C1B"/>
    <property type="match status" value="1"/>
</dbReference>
<evidence type="ECO:0000256" key="4">
    <source>
        <dbReference type="ARBA" id="ARBA00022227"/>
    </source>
</evidence>
<protein>
    <recommendedName>
        <fullName evidence="4 9">Bleomycin hydrolase</fullName>
        <ecNumber evidence="3 9">3.4.22.40</ecNumber>
    </recommendedName>
</protein>